<feature type="region of interest" description="Disordered" evidence="7">
    <location>
        <begin position="328"/>
        <end position="349"/>
    </location>
</feature>
<dbReference type="CDD" id="cd03442">
    <property type="entry name" value="BFIT_BACH"/>
    <property type="match status" value="2"/>
</dbReference>
<keyword evidence="10" id="KW-1185">Reference proteome</keyword>
<dbReference type="Proteomes" id="UP000009022">
    <property type="component" value="Unassembled WGS sequence"/>
</dbReference>
<evidence type="ECO:0000259" key="8">
    <source>
        <dbReference type="PROSITE" id="PS51770"/>
    </source>
</evidence>
<dbReference type="InterPro" id="IPR029069">
    <property type="entry name" value="HotDog_dom_sf"/>
</dbReference>
<proteinExistence type="predicted"/>
<feature type="active site" evidence="6">
    <location>
        <position position="226"/>
    </location>
</feature>
<name>B3S1I7_TRIAD</name>
<sequence length="349" mass="38940">MAEVAYVLSRMMMPDDANGLGNVHGGEVLKLMEEAGHIVATRHCNAGNYNNSCSPRVAVLARVEQMDFLKPMFISEVAHVTAEITYVSQQSIEVKINVYAENILKNDQRFTNRGILWYVAVKAVASTEYAVSTVPPLTYKDPQDEEDGRKRFEFQKRDRQASKELYKLYESGQPLVNDWNGSGIVADSTEKYTVKRSQSTLIHSILPSDCYSSKFSTGGSVMKLMDTAGALSAIRHSKTPCVTASIDAINFHHPMRQSNVITISGRVTFTSAKSMEVEVIVITEDLSTGKKHFSCSAFFNFVSVDSSGRVLPVPPLVLKTDSEKKRFESGKQRYSARKQRRLSRETTKN</sequence>
<dbReference type="PROSITE" id="PS51770">
    <property type="entry name" value="HOTDOG_ACOT"/>
    <property type="match status" value="2"/>
</dbReference>
<dbReference type="InterPro" id="IPR006683">
    <property type="entry name" value="Thioestr_dom"/>
</dbReference>
<keyword evidence="2" id="KW-0963">Cytoplasm</keyword>
<feature type="domain" description="HotDog ACOT-type" evidence="8">
    <location>
        <begin position="2"/>
        <end position="124"/>
    </location>
</feature>
<comment type="subcellular location">
    <subcellularLocation>
        <location evidence="1">Cytoplasm</location>
    </subcellularLocation>
</comment>
<dbReference type="PANTHER" id="PTHR11049">
    <property type="entry name" value="ACYL COENZYME A THIOESTER HYDROLASE"/>
    <property type="match status" value="1"/>
</dbReference>
<dbReference type="GO" id="GO:0006637">
    <property type="term" value="P:acyl-CoA metabolic process"/>
    <property type="evidence" value="ECO:0000318"/>
    <property type="project" value="GO_Central"/>
</dbReference>
<dbReference type="SUPFAM" id="SSF54637">
    <property type="entry name" value="Thioesterase/thiol ester dehydrase-isomerase"/>
    <property type="match status" value="2"/>
</dbReference>
<dbReference type="GO" id="GO:0052816">
    <property type="term" value="F:long-chain fatty acyl-CoA hydrolase activity"/>
    <property type="evidence" value="ECO:0000318"/>
    <property type="project" value="GO_Central"/>
</dbReference>
<dbReference type="GO" id="GO:0009062">
    <property type="term" value="P:fatty acid catabolic process"/>
    <property type="evidence" value="ECO:0000318"/>
    <property type="project" value="GO_Central"/>
</dbReference>
<evidence type="ECO:0000313" key="9">
    <source>
        <dbReference type="EMBL" id="EDV23232.1"/>
    </source>
</evidence>
<dbReference type="AlphaFoldDB" id="B3S1I7"/>
<keyword evidence="4" id="KW-0378">Hydrolase</keyword>
<gene>
    <name evidence="9" type="ORF">TRIADDRAFT_58304</name>
</gene>
<evidence type="ECO:0000256" key="3">
    <source>
        <dbReference type="ARBA" id="ARBA00022737"/>
    </source>
</evidence>
<dbReference type="OrthoDB" id="331699at2759"/>
<evidence type="ECO:0000313" key="10">
    <source>
        <dbReference type="Proteomes" id="UP000009022"/>
    </source>
</evidence>
<dbReference type="KEGG" id="tad:TRIADDRAFT_58304"/>
<evidence type="ECO:0000256" key="5">
    <source>
        <dbReference type="ARBA" id="ARBA00023098"/>
    </source>
</evidence>
<reference evidence="9 10" key="1">
    <citation type="journal article" date="2008" name="Nature">
        <title>The Trichoplax genome and the nature of placozoans.</title>
        <authorList>
            <person name="Srivastava M."/>
            <person name="Begovic E."/>
            <person name="Chapman J."/>
            <person name="Putnam N.H."/>
            <person name="Hellsten U."/>
            <person name="Kawashima T."/>
            <person name="Kuo A."/>
            <person name="Mitros T."/>
            <person name="Salamov A."/>
            <person name="Carpenter M.L."/>
            <person name="Signorovitch A.Y."/>
            <person name="Moreno M.A."/>
            <person name="Kamm K."/>
            <person name="Grimwood J."/>
            <person name="Schmutz J."/>
            <person name="Shapiro H."/>
            <person name="Grigoriev I.V."/>
            <person name="Buss L.W."/>
            <person name="Schierwater B."/>
            <person name="Dellaporta S.L."/>
            <person name="Rokhsar D.S."/>
        </authorList>
    </citation>
    <scope>NUCLEOTIDE SEQUENCE [LARGE SCALE GENOMIC DNA]</scope>
    <source>
        <strain evidence="9 10">Grell-BS-1999</strain>
    </source>
</reference>
<keyword evidence="5" id="KW-0443">Lipid metabolism</keyword>
<dbReference type="EMBL" id="DS985247">
    <property type="protein sequence ID" value="EDV23232.1"/>
    <property type="molecule type" value="Genomic_DNA"/>
</dbReference>
<dbReference type="STRING" id="10228.B3S1I7"/>
<dbReference type="InParanoid" id="B3S1I7"/>
<dbReference type="HOGENOM" id="CLU_050164_0_1_1"/>
<dbReference type="InterPro" id="IPR040170">
    <property type="entry name" value="Cytosol_ACT"/>
</dbReference>
<evidence type="ECO:0000256" key="4">
    <source>
        <dbReference type="ARBA" id="ARBA00022801"/>
    </source>
</evidence>
<keyword evidence="3" id="KW-0677">Repeat</keyword>
<feature type="domain" description="HotDog ACOT-type" evidence="8">
    <location>
        <begin position="195"/>
        <end position="307"/>
    </location>
</feature>
<protein>
    <recommendedName>
        <fullName evidence="8">HotDog ACOT-type domain-containing protein</fullName>
    </recommendedName>
</protein>
<dbReference type="eggNOG" id="KOG2763">
    <property type="taxonomic scope" value="Eukaryota"/>
</dbReference>
<dbReference type="GO" id="GO:0005737">
    <property type="term" value="C:cytoplasm"/>
    <property type="evidence" value="ECO:0000318"/>
    <property type="project" value="GO_Central"/>
</dbReference>
<evidence type="ECO:0000256" key="2">
    <source>
        <dbReference type="ARBA" id="ARBA00022490"/>
    </source>
</evidence>
<dbReference type="FunCoup" id="B3S1I7">
    <property type="interactions" value="311"/>
</dbReference>
<evidence type="ECO:0000256" key="1">
    <source>
        <dbReference type="ARBA" id="ARBA00004496"/>
    </source>
</evidence>
<dbReference type="PhylomeDB" id="B3S1I7"/>
<accession>B3S1I7</accession>
<dbReference type="Gene3D" id="3.10.129.10">
    <property type="entry name" value="Hotdog Thioesterase"/>
    <property type="match status" value="2"/>
</dbReference>
<dbReference type="Pfam" id="PF03061">
    <property type="entry name" value="4HBT"/>
    <property type="match status" value="2"/>
</dbReference>
<dbReference type="FunFam" id="3.10.129.10:FF:000009">
    <property type="entry name" value="Cytosolic acyl coenzyme A thioester hydrolase"/>
    <property type="match status" value="1"/>
</dbReference>
<dbReference type="RefSeq" id="XP_002114142.1">
    <property type="nucleotide sequence ID" value="XM_002114106.1"/>
</dbReference>
<dbReference type="GO" id="GO:0005829">
    <property type="term" value="C:cytosol"/>
    <property type="evidence" value="ECO:0000318"/>
    <property type="project" value="GO_Central"/>
</dbReference>
<feature type="active site" evidence="6">
    <location>
        <position position="18"/>
    </location>
</feature>
<dbReference type="InterPro" id="IPR033120">
    <property type="entry name" value="HOTDOG_ACOT"/>
</dbReference>
<dbReference type="PANTHER" id="PTHR11049:SF24">
    <property type="entry name" value="CYTOSOLIC ACYL COENZYME A THIOESTER HYDROLASE"/>
    <property type="match status" value="1"/>
</dbReference>
<dbReference type="OMA" id="RHTNSAR"/>
<dbReference type="CTD" id="6755674"/>
<organism evidence="9 10">
    <name type="scientific">Trichoplax adhaerens</name>
    <name type="common">Trichoplax reptans</name>
    <dbReference type="NCBI Taxonomy" id="10228"/>
    <lineage>
        <taxon>Eukaryota</taxon>
        <taxon>Metazoa</taxon>
        <taxon>Placozoa</taxon>
        <taxon>Uniplacotomia</taxon>
        <taxon>Trichoplacea</taxon>
        <taxon>Trichoplacidae</taxon>
        <taxon>Trichoplax</taxon>
    </lineage>
</organism>
<dbReference type="FunFam" id="3.10.129.10:FF:000010">
    <property type="entry name" value="Cytosolic acyl coenzyme A thioester hydrolase"/>
    <property type="match status" value="1"/>
</dbReference>
<evidence type="ECO:0000256" key="7">
    <source>
        <dbReference type="SAM" id="MobiDB-lite"/>
    </source>
</evidence>
<evidence type="ECO:0000256" key="6">
    <source>
        <dbReference type="PIRSR" id="PIRSR640170-1"/>
    </source>
</evidence>
<dbReference type="GeneID" id="6755674"/>